<feature type="domain" description="Pyridoxamine 5'-phosphate oxidase N-terminal" evidence="2">
    <location>
        <begin position="12"/>
        <end position="108"/>
    </location>
</feature>
<organism evidence="3 4">
    <name type="scientific">Parafrankia colletiae</name>
    <dbReference type="NCBI Taxonomy" id="573497"/>
    <lineage>
        <taxon>Bacteria</taxon>
        <taxon>Bacillati</taxon>
        <taxon>Actinomycetota</taxon>
        <taxon>Actinomycetes</taxon>
        <taxon>Frankiales</taxon>
        <taxon>Frankiaceae</taxon>
        <taxon>Parafrankia</taxon>
    </lineage>
</organism>
<dbReference type="GO" id="GO:0005829">
    <property type="term" value="C:cytosol"/>
    <property type="evidence" value="ECO:0007669"/>
    <property type="project" value="TreeGrafter"/>
</dbReference>
<gene>
    <name evidence="3" type="ORF">CC117_33300</name>
</gene>
<dbReference type="Pfam" id="PF01243">
    <property type="entry name" value="PNPOx_N"/>
    <property type="match status" value="1"/>
</dbReference>
<protein>
    <submittedName>
        <fullName evidence="3">PPOX class F420-dependent enzyme</fullName>
    </submittedName>
</protein>
<reference evidence="4" key="1">
    <citation type="submission" date="2016-07" db="EMBL/GenBank/DDBJ databases">
        <title>Sequence Frankia sp. strain CcI1.17.</title>
        <authorList>
            <person name="Ghodhbane-Gtari F."/>
            <person name="Swanson E."/>
            <person name="Gueddou A."/>
            <person name="Morris K."/>
            <person name="Hezbri K."/>
            <person name="Ktari A."/>
            <person name="Nouioui I."/>
            <person name="Abebe-Akele F."/>
            <person name="Simpson S."/>
            <person name="Thomas K."/>
            <person name="Gtari M."/>
            <person name="Tisa L.S."/>
            <person name="Hurst S."/>
        </authorList>
    </citation>
    <scope>NUCLEOTIDE SEQUENCE [LARGE SCALE GENOMIC DNA]</scope>
    <source>
        <strain evidence="4">Cc1.17</strain>
    </source>
</reference>
<dbReference type="InterPro" id="IPR011576">
    <property type="entry name" value="Pyridox_Oxase_N"/>
</dbReference>
<sequence length="134" mass="14768">MTRPAQAEIPASHLDLLTQPLTAVLTTIGADGRPQSTAVWYLFHGSTLQTSMITTRQKYKNLLRKPVAGLFILDPANPFRTLEIRADVELTPDPSKELLPLFAKHYGVDETMLNLPGTERVAATLHPIRVVVNG</sequence>
<dbReference type="InterPro" id="IPR012349">
    <property type="entry name" value="Split_barrel_FMN-bd"/>
</dbReference>
<comment type="caution">
    <text evidence="3">The sequence shown here is derived from an EMBL/GenBank/DDBJ whole genome shotgun (WGS) entry which is preliminary data.</text>
</comment>
<evidence type="ECO:0000313" key="4">
    <source>
        <dbReference type="Proteomes" id="UP000179627"/>
    </source>
</evidence>
<name>A0A1S1R6D0_9ACTN</name>
<keyword evidence="4" id="KW-1185">Reference proteome</keyword>
<dbReference type="GO" id="GO:0016627">
    <property type="term" value="F:oxidoreductase activity, acting on the CH-CH group of donors"/>
    <property type="evidence" value="ECO:0007669"/>
    <property type="project" value="TreeGrafter"/>
</dbReference>
<accession>A0A1S1R6D0</accession>
<dbReference type="RefSeq" id="WP_071083134.1">
    <property type="nucleotide sequence ID" value="NZ_MBLM01000056.1"/>
</dbReference>
<dbReference type="OrthoDB" id="162914at2"/>
<dbReference type="PANTHER" id="PTHR35176:SF6">
    <property type="entry name" value="HEME OXYGENASE HI_0854-RELATED"/>
    <property type="match status" value="1"/>
</dbReference>
<dbReference type="Proteomes" id="UP000179627">
    <property type="component" value="Unassembled WGS sequence"/>
</dbReference>
<evidence type="ECO:0000256" key="1">
    <source>
        <dbReference type="ARBA" id="ARBA00023002"/>
    </source>
</evidence>
<dbReference type="NCBIfam" id="TIGR03618">
    <property type="entry name" value="Rv1155_F420"/>
    <property type="match status" value="1"/>
</dbReference>
<dbReference type="AlphaFoldDB" id="A0A1S1R6D0"/>
<dbReference type="SUPFAM" id="SSF50475">
    <property type="entry name" value="FMN-binding split barrel"/>
    <property type="match status" value="1"/>
</dbReference>
<dbReference type="InterPro" id="IPR019920">
    <property type="entry name" value="F420-binding_dom_put"/>
</dbReference>
<evidence type="ECO:0000259" key="2">
    <source>
        <dbReference type="Pfam" id="PF01243"/>
    </source>
</evidence>
<dbReference type="InterPro" id="IPR052019">
    <property type="entry name" value="F420H2_bilvrd_red/Heme_oxyg"/>
</dbReference>
<dbReference type="PANTHER" id="PTHR35176">
    <property type="entry name" value="HEME OXYGENASE HI_0854-RELATED"/>
    <property type="match status" value="1"/>
</dbReference>
<evidence type="ECO:0000313" key="3">
    <source>
        <dbReference type="EMBL" id="OHV41467.1"/>
    </source>
</evidence>
<proteinExistence type="predicted"/>
<keyword evidence="1" id="KW-0560">Oxidoreductase</keyword>
<dbReference type="GO" id="GO:0070967">
    <property type="term" value="F:coenzyme F420 binding"/>
    <property type="evidence" value="ECO:0007669"/>
    <property type="project" value="TreeGrafter"/>
</dbReference>
<dbReference type="EMBL" id="MBLM01000056">
    <property type="protein sequence ID" value="OHV41467.1"/>
    <property type="molecule type" value="Genomic_DNA"/>
</dbReference>
<dbReference type="Gene3D" id="2.30.110.10">
    <property type="entry name" value="Electron Transport, Fmn-binding Protein, Chain A"/>
    <property type="match status" value="1"/>
</dbReference>